<reference evidence="1 2" key="1">
    <citation type="journal article" date="2024" name="Chem. Sci.">
        <title>Discovery of megapolipeptins by genome mining of a Burkholderiales bacteria collection.</title>
        <authorList>
            <person name="Paulo B.S."/>
            <person name="Recchia M.J.J."/>
            <person name="Lee S."/>
            <person name="Fergusson C.H."/>
            <person name="Romanowski S.B."/>
            <person name="Hernandez A."/>
            <person name="Krull N."/>
            <person name="Liu D.Y."/>
            <person name="Cavanagh H."/>
            <person name="Bos A."/>
            <person name="Gray C.A."/>
            <person name="Murphy B.T."/>
            <person name="Linington R.G."/>
            <person name="Eustaquio A.S."/>
        </authorList>
    </citation>
    <scope>NUCLEOTIDE SEQUENCE [LARGE SCALE GENOMIC DNA]</scope>
    <source>
        <strain evidence="1 2">RL17-350-BIC-A</strain>
    </source>
</reference>
<protein>
    <submittedName>
        <fullName evidence="1">IS66 family insertion sequence element accessory protein TnpB</fullName>
    </submittedName>
</protein>
<evidence type="ECO:0000313" key="1">
    <source>
        <dbReference type="EMBL" id="MFM0008682.1"/>
    </source>
</evidence>
<proteinExistence type="predicted"/>
<keyword evidence="2" id="KW-1185">Reference proteome</keyword>
<gene>
    <name evidence="1" type="primary">tnpB</name>
    <name evidence="1" type="ORF">PQR57_48390</name>
</gene>
<accession>A0ABW9B7G7</accession>
<comment type="caution">
    <text evidence="1">The sequence shown here is derived from an EMBL/GenBank/DDBJ whole genome shotgun (WGS) entry which is preliminary data.</text>
</comment>
<dbReference type="Pfam" id="PF05717">
    <property type="entry name" value="TnpB_IS66"/>
    <property type="match status" value="1"/>
</dbReference>
<organism evidence="1 2">
    <name type="scientific">Paraburkholderia dipogonis</name>
    <dbReference type="NCBI Taxonomy" id="1211383"/>
    <lineage>
        <taxon>Bacteria</taxon>
        <taxon>Pseudomonadati</taxon>
        <taxon>Pseudomonadota</taxon>
        <taxon>Betaproteobacteria</taxon>
        <taxon>Burkholderiales</taxon>
        <taxon>Burkholderiaceae</taxon>
        <taxon>Paraburkholderia</taxon>
    </lineage>
</organism>
<dbReference type="InterPro" id="IPR008878">
    <property type="entry name" value="Transposase_IS66_Orf2"/>
</dbReference>
<name>A0ABW9B7G7_9BURK</name>
<dbReference type="Proteomes" id="UP001629230">
    <property type="component" value="Unassembled WGS sequence"/>
</dbReference>
<dbReference type="RefSeq" id="WP_408183803.1">
    <property type="nucleotide sequence ID" value="NZ_JAQQEZ010000207.1"/>
</dbReference>
<sequence>MISLPAGTRIWIAAGVTDMRAGFQGLAAKVQTALEENPLGGNVYI</sequence>
<evidence type="ECO:0000313" key="2">
    <source>
        <dbReference type="Proteomes" id="UP001629230"/>
    </source>
</evidence>
<feature type="non-terminal residue" evidence="1">
    <location>
        <position position="45"/>
    </location>
</feature>
<dbReference type="EMBL" id="JAQQEZ010000207">
    <property type="protein sequence ID" value="MFM0008682.1"/>
    <property type="molecule type" value="Genomic_DNA"/>
</dbReference>